<organism evidence="1 2">
    <name type="scientific">Morchella conica CCBAS932</name>
    <dbReference type="NCBI Taxonomy" id="1392247"/>
    <lineage>
        <taxon>Eukaryota</taxon>
        <taxon>Fungi</taxon>
        <taxon>Dikarya</taxon>
        <taxon>Ascomycota</taxon>
        <taxon>Pezizomycotina</taxon>
        <taxon>Pezizomycetes</taxon>
        <taxon>Pezizales</taxon>
        <taxon>Morchellaceae</taxon>
        <taxon>Morchella</taxon>
    </lineage>
</organism>
<accession>A0A3N4K892</accession>
<dbReference type="OrthoDB" id="10542194at2759"/>
<dbReference type="InParanoid" id="A0A3N4K892"/>
<dbReference type="EMBL" id="ML119226">
    <property type="protein sequence ID" value="RPB06746.1"/>
    <property type="molecule type" value="Genomic_DNA"/>
</dbReference>
<keyword evidence="2" id="KW-1185">Reference proteome</keyword>
<proteinExistence type="predicted"/>
<dbReference type="Proteomes" id="UP000277580">
    <property type="component" value="Unassembled WGS sequence"/>
</dbReference>
<gene>
    <name evidence="1" type="ORF">P167DRAFT_568998</name>
</gene>
<protein>
    <submittedName>
        <fullName evidence="1">Uncharacterized protein</fullName>
    </submittedName>
</protein>
<evidence type="ECO:0000313" key="1">
    <source>
        <dbReference type="EMBL" id="RPB06746.1"/>
    </source>
</evidence>
<evidence type="ECO:0000313" key="2">
    <source>
        <dbReference type="Proteomes" id="UP000277580"/>
    </source>
</evidence>
<reference evidence="1 2" key="1">
    <citation type="journal article" date="2018" name="Nat. Ecol. Evol.">
        <title>Pezizomycetes genomes reveal the molecular basis of ectomycorrhizal truffle lifestyle.</title>
        <authorList>
            <person name="Murat C."/>
            <person name="Payen T."/>
            <person name="Noel B."/>
            <person name="Kuo A."/>
            <person name="Morin E."/>
            <person name="Chen J."/>
            <person name="Kohler A."/>
            <person name="Krizsan K."/>
            <person name="Balestrini R."/>
            <person name="Da Silva C."/>
            <person name="Montanini B."/>
            <person name="Hainaut M."/>
            <person name="Levati E."/>
            <person name="Barry K.W."/>
            <person name="Belfiori B."/>
            <person name="Cichocki N."/>
            <person name="Clum A."/>
            <person name="Dockter R.B."/>
            <person name="Fauchery L."/>
            <person name="Guy J."/>
            <person name="Iotti M."/>
            <person name="Le Tacon F."/>
            <person name="Lindquist E.A."/>
            <person name="Lipzen A."/>
            <person name="Malagnac F."/>
            <person name="Mello A."/>
            <person name="Molinier V."/>
            <person name="Miyauchi S."/>
            <person name="Poulain J."/>
            <person name="Riccioni C."/>
            <person name="Rubini A."/>
            <person name="Sitrit Y."/>
            <person name="Splivallo R."/>
            <person name="Traeger S."/>
            <person name="Wang M."/>
            <person name="Zifcakova L."/>
            <person name="Wipf D."/>
            <person name="Zambonelli A."/>
            <person name="Paolocci F."/>
            <person name="Nowrousian M."/>
            <person name="Ottonello S."/>
            <person name="Baldrian P."/>
            <person name="Spatafora J.W."/>
            <person name="Henrissat B."/>
            <person name="Nagy L.G."/>
            <person name="Aury J.M."/>
            <person name="Wincker P."/>
            <person name="Grigoriev I.V."/>
            <person name="Bonfante P."/>
            <person name="Martin F.M."/>
        </authorList>
    </citation>
    <scope>NUCLEOTIDE SEQUENCE [LARGE SCALE GENOMIC DNA]</scope>
    <source>
        <strain evidence="1 2">CCBAS932</strain>
    </source>
</reference>
<name>A0A3N4K892_9PEZI</name>
<dbReference type="AlphaFoldDB" id="A0A3N4K892"/>
<sequence length="323" mass="38333">MPKRTNYLFRRFSPHGPKNMIHFLILNYLINITSFFTRLKNKVPRPCPIVYRSLTYFFPTPITKMTSSRCSTPEEESPPLLPAIDPIEYHCERCTPSFVLQLLHWYSTRTTCIPHDPRHYLPKLPRQHPHPPDPKPPSSFSLSLFQSSRHPPIPAEHSIRRIRRTHEDLETLQRRLALHGATIILRYFPASRIPRYRYPCSFYTLFGDGMVDRVPDCRIDDIEIAKVRLRGVFAALEWVDEVEWMVKMELYKLQWRYEGHEGAIWAWGEGAREREIRRVMEEMSWLTPEGERFMPEGKKRLVNPDLSKGELEFDRCPKFKSRE</sequence>